<evidence type="ECO:0000256" key="3">
    <source>
        <dbReference type="ARBA" id="ARBA00023052"/>
    </source>
</evidence>
<accession>A0ABS8FSC0</accession>
<evidence type="ECO:0000259" key="4">
    <source>
        <dbReference type="Pfam" id="PF00456"/>
    </source>
</evidence>
<comment type="cofactor">
    <cofactor evidence="1">
        <name>thiamine diphosphate</name>
        <dbReference type="ChEBI" id="CHEBI:58937"/>
    </cofactor>
</comment>
<organism evidence="5 6">
    <name type="scientific">Ruminococcus turbiniformis</name>
    <dbReference type="NCBI Taxonomy" id="2881258"/>
    <lineage>
        <taxon>Bacteria</taxon>
        <taxon>Bacillati</taxon>
        <taxon>Bacillota</taxon>
        <taxon>Clostridia</taxon>
        <taxon>Eubacteriales</taxon>
        <taxon>Oscillospiraceae</taxon>
        <taxon>Ruminococcus</taxon>
    </lineage>
</organism>
<dbReference type="CDD" id="cd02012">
    <property type="entry name" value="TPP_TK"/>
    <property type="match status" value="1"/>
</dbReference>
<sequence>MKREEVLELQEFCKETRRLTVKQIASLGLGHIGGALSMVELLAVLYNKCMNVDPKNPYMEGRDRLVLSKGHCGPGLYTVLAQKGFYPIEELYTLNKPGTILPSHVDMLKTPGIDMSTGSLGQGLSCAAGMAKASKIVGDNAYIYAIVGDGECQEGQIWEAAMTASQFCLDNLITFVDVNKAQCDGWVDEIVSMNHMKDRWESFGFFAQEIDGHDVEQIYEAIERAKETKGVPSVILLNTVKGKGIPMFESMAPKNHHIPITKEMEAQALAELG</sequence>
<comment type="caution">
    <text evidence="5">The sequence shown here is derived from an EMBL/GenBank/DDBJ whole genome shotgun (WGS) entry which is preliminary data.</text>
</comment>
<dbReference type="InterPro" id="IPR005474">
    <property type="entry name" value="Transketolase_N"/>
</dbReference>
<keyword evidence="3" id="KW-0786">Thiamine pyrophosphate</keyword>
<dbReference type="PANTHER" id="PTHR47514:SF1">
    <property type="entry name" value="TRANSKETOLASE N-TERMINAL SECTION-RELATED"/>
    <property type="match status" value="1"/>
</dbReference>
<comment type="similarity">
    <text evidence="2">Belongs to the transketolase family.</text>
</comment>
<gene>
    <name evidence="5" type="ORF">LKD70_00500</name>
</gene>
<dbReference type="Gene3D" id="3.40.50.970">
    <property type="match status" value="1"/>
</dbReference>
<name>A0ABS8FSC0_9FIRM</name>
<evidence type="ECO:0000313" key="5">
    <source>
        <dbReference type="EMBL" id="MCC2252933.1"/>
    </source>
</evidence>
<dbReference type="RefSeq" id="WP_227706102.1">
    <property type="nucleotide sequence ID" value="NZ_JAJEQX010000001.1"/>
</dbReference>
<keyword evidence="6" id="KW-1185">Reference proteome</keyword>
<dbReference type="Proteomes" id="UP001198151">
    <property type="component" value="Unassembled WGS sequence"/>
</dbReference>
<dbReference type="PANTHER" id="PTHR47514">
    <property type="entry name" value="TRANSKETOLASE N-TERMINAL SECTION-RELATED"/>
    <property type="match status" value="1"/>
</dbReference>
<dbReference type="Pfam" id="PF00456">
    <property type="entry name" value="Transketolase_N"/>
    <property type="match status" value="1"/>
</dbReference>
<protein>
    <submittedName>
        <fullName evidence="5">Transketolase</fullName>
    </submittedName>
</protein>
<reference evidence="5 6" key="1">
    <citation type="submission" date="2021-10" db="EMBL/GenBank/DDBJ databases">
        <title>Anaerobic single-cell dispensing facilitates the cultivation of human gut bacteria.</title>
        <authorList>
            <person name="Afrizal A."/>
        </authorList>
    </citation>
    <scope>NUCLEOTIDE SEQUENCE [LARGE SCALE GENOMIC DNA]</scope>
    <source>
        <strain evidence="5 6">CLA-AA-H200</strain>
    </source>
</reference>
<feature type="domain" description="Transketolase N-terminal" evidence="4">
    <location>
        <begin position="12"/>
        <end position="262"/>
    </location>
</feature>
<dbReference type="SUPFAM" id="SSF52518">
    <property type="entry name" value="Thiamin diphosphate-binding fold (THDP-binding)"/>
    <property type="match status" value="1"/>
</dbReference>
<evidence type="ECO:0000256" key="1">
    <source>
        <dbReference type="ARBA" id="ARBA00001964"/>
    </source>
</evidence>
<proteinExistence type="inferred from homology"/>
<dbReference type="EMBL" id="JAJEQX010000001">
    <property type="protein sequence ID" value="MCC2252933.1"/>
    <property type="molecule type" value="Genomic_DNA"/>
</dbReference>
<evidence type="ECO:0000313" key="6">
    <source>
        <dbReference type="Proteomes" id="UP001198151"/>
    </source>
</evidence>
<evidence type="ECO:0000256" key="2">
    <source>
        <dbReference type="ARBA" id="ARBA00007131"/>
    </source>
</evidence>
<dbReference type="InterPro" id="IPR029061">
    <property type="entry name" value="THDP-binding"/>
</dbReference>